<dbReference type="Pfam" id="PF01370">
    <property type="entry name" value="Epimerase"/>
    <property type="match status" value="1"/>
</dbReference>
<dbReference type="SUPFAM" id="SSF51735">
    <property type="entry name" value="NAD(P)-binding Rossmann-fold domains"/>
    <property type="match status" value="1"/>
</dbReference>
<dbReference type="PANTHER" id="PTHR10366">
    <property type="entry name" value="NAD DEPENDENT EPIMERASE/DEHYDRATASE"/>
    <property type="match status" value="1"/>
</dbReference>
<evidence type="ECO:0000313" key="4">
    <source>
        <dbReference type="EMBL" id="CAK7235262.1"/>
    </source>
</evidence>
<keyword evidence="1" id="KW-0560">Oxidoreductase</keyword>
<dbReference type="InterPro" id="IPR050425">
    <property type="entry name" value="NAD(P)_dehydrat-like"/>
</dbReference>
<dbReference type="InterPro" id="IPR036291">
    <property type="entry name" value="NAD(P)-bd_dom_sf"/>
</dbReference>
<dbReference type="Gene3D" id="3.40.50.720">
    <property type="entry name" value="NAD(P)-binding Rossmann-like Domain"/>
    <property type="match status" value="1"/>
</dbReference>
<comment type="similarity">
    <text evidence="2">Belongs to the NAD(P)-dependent epimerase/dehydratase family. Dihydroflavonol-4-reductase subfamily.</text>
</comment>
<evidence type="ECO:0000256" key="1">
    <source>
        <dbReference type="ARBA" id="ARBA00023002"/>
    </source>
</evidence>
<sequence length="340" mass="37404">MPSSLVLVTGASGFVGAEAVVQALKKYRARLTIRRPEQEDELRARFAETGHAEKLDFAVVPEIDNKEALKSTLEDVDYILHIASPMPATNGDIHQDYIDPAVRGTMAIPEVAEHVASIKRVVITSSYFSLAPLDVADRPGFATEEGANPSVVVDLDAPYPPAPYTDVYKYQISKVLAHRRALEWVAEHKPNFDVITTHPYYILGFVRALQRDADGKAQPRPVPLFYLLSLQSETPVLPSSFVDVRDLVAIELAALTATKLKPRGEITEVLAKGPSVTWAQIRENVKANHPDFPLKQTGDGQYTVPLTSNTDRATKDFGVVFHDPLETLSMTINQQGPKGL</sequence>
<organism evidence="4 5">
    <name type="scientific">Sporothrix eucalyptigena</name>
    <dbReference type="NCBI Taxonomy" id="1812306"/>
    <lineage>
        <taxon>Eukaryota</taxon>
        <taxon>Fungi</taxon>
        <taxon>Dikarya</taxon>
        <taxon>Ascomycota</taxon>
        <taxon>Pezizomycotina</taxon>
        <taxon>Sordariomycetes</taxon>
        <taxon>Sordariomycetidae</taxon>
        <taxon>Ophiostomatales</taxon>
        <taxon>Ophiostomataceae</taxon>
        <taxon>Sporothrix</taxon>
    </lineage>
</organism>
<proteinExistence type="inferred from homology"/>
<name>A0ABP0CUH8_9PEZI</name>
<reference evidence="4 5" key="1">
    <citation type="submission" date="2024-01" db="EMBL/GenBank/DDBJ databases">
        <authorList>
            <person name="Allen C."/>
            <person name="Tagirdzhanova G."/>
        </authorList>
    </citation>
    <scope>NUCLEOTIDE SEQUENCE [LARGE SCALE GENOMIC DNA]</scope>
</reference>
<gene>
    <name evidence="4" type="ORF">SEUCBS140593_009224</name>
</gene>
<dbReference type="Proteomes" id="UP001642482">
    <property type="component" value="Unassembled WGS sequence"/>
</dbReference>
<accession>A0ABP0CUH8</accession>
<keyword evidence="5" id="KW-1185">Reference proteome</keyword>
<dbReference type="InterPro" id="IPR001509">
    <property type="entry name" value="Epimerase_deHydtase"/>
</dbReference>
<dbReference type="EMBL" id="CAWUHD010000146">
    <property type="protein sequence ID" value="CAK7235262.1"/>
    <property type="molecule type" value="Genomic_DNA"/>
</dbReference>
<dbReference type="PANTHER" id="PTHR10366:SF812">
    <property type="entry name" value="VPS9 DOMAIN-CONTAINING PROTEIN"/>
    <property type="match status" value="1"/>
</dbReference>
<evidence type="ECO:0000313" key="5">
    <source>
        <dbReference type="Proteomes" id="UP001642482"/>
    </source>
</evidence>
<protein>
    <recommendedName>
        <fullName evidence="3">NAD-dependent epimerase/dehydratase domain-containing protein</fullName>
    </recommendedName>
</protein>
<feature type="domain" description="NAD-dependent epimerase/dehydratase" evidence="3">
    <location>
        <begin position="6"/>
        <end position="257"/>
    </location>
</feature>
<evidence type="ECO:0000259" key="3">
    <source>
        <dbReference type="Pfam" id="PF01370"/>
    </source>
</evidence>
<evidence type="ECO:0000256" key="2">
    <source>
        <dbReference type="ARBA" id="ARBA00023445"/>
    </source>
</evidence>
<comment type="caution">
    <text evidence="4">The sequence shown here is derived from an EMBL/GenBank/DDBJ whole genome shotgun (WGS) entry which is preliminary data.</text>
</comment>